<keyword evidence="5" id="KW-1185">Reference proteome</keyword>
<dbReference type="GO" id="GO:0006103">
    <property type="term" value="P:2-oxoglutarate metabolic process"/>
    <property type="evidence" value="ECO:0007669"/>
    <property type="project" value="InterPro"/>
</dbReference>
<evidence type="ECO:0000256" key="2">
    <source>
        <dbReference type="ARBA" id="ARBA00023128"/>
    </source>
</evidence>
<dbReference type="InterPro" id="IPR020373">
    <property type="entry name" value="Kgd4/YMR-31"/>
</dbReference>
<dbReference type="Proteomes" id="UP000887574">
    <property type="component" value="Unplaced"/>
</dbReference>
<comment type="subcellular location">
    <subcellularLocation>
        <location evidence="1">Mitochondrion</location>
    </subcellularLocation>
</comment>
<name>A0A915EKJ5_9BILA</name>
<evidence type="ECO:0000313" key="6">
    <source>
        <dbReference type="WBParaSite" id="jg6876"/>
    </source>
</evidence>
<evidence type="ECO:0000256" key="3">
    <source>
        <dbReference type="ARBA" id="ARBA00043970"/>
    </source>
</evidence>
<keyword evidence="2" id="KW-0496">Mitochondrion</keyword>
<dbReference type="GO" id="GO:0005739">
    <property type="term" value="C:mitochondrion"/>
    <property type="evidence" value="ECO:0007669"/>
    <property type="project" value="UniProtKB-SubCell"/>
</dbReference>
<comment type="similarity">
    <text evidence="3">Belongs to the alpha-ketoglutarate dehydrogenase component 4 family.</text>
</comment>
<proteinExistence type="inferred from homology"/>
<sequence length="204" mass="22831">MVEDLRNLQILLSINSRAIAPGQVVIHGIWVPIRRRRTTELNNKDSSRCVFTELMMKILHSFRSIFLGWLKHLQGPSQSSTILNFGEKSVLSASPLPQASSSTDSISNKMQKATTIIRQLSSNVRQPMIKFVGARLPRPHFDPSSQNHSSSSVTISRHTPSKKASSARQVVLESPLELPARYRRREISEDEIATINSGGFFRGI</sequence>
<feature type="region of interest" description="Disordered" evidence="4">
    <location>
        <begin position="136"/>
        <end position="170"/>
    </location>
</feature>
<accession>A0A915EKJ5</accession>
<evidence type="ECO:0000256" key="1">
    <source>
        <dbReference type="ARBA" id="ARBA00004173"/>
    </source>
</evidence>
<evidence type="ECO:0000256" key="4">
    <source>
        <dbReference type="SAM" id="MobiDB-lite"/>
    </source>
</evidence>
<reference evidence="6" key="1">
    <citation type="submission" date="2022-11" db="UniProtKB">
        <authorList>
            <consortium name="WormBaseParasite"/>
        </authorList>
    </citation>
    <scope>IDENTIFICATION</scope>
</reference>
<dbReference type="Pfam" id="PF10937">
    <property type="entry name" value="Kgd4-YMR31"/>
    <property type="match status" value="1"/>
</dbReference>
<protein>
    <submittedName>
        <fullName evidence="6">Uncharacterized protein</fullName>
    </submittedName>
</protein>
<evidence type="ECO:0000313" key="5">
    <source>
        <dbReference type="Proteomes" id="UP000887574"/>
    </source>
</evidence>
<feature type="compositionally biased region" description="Polar residues" evidence="4">
    <location>
        <begin position="143"/>
        <end position="168"/>
    </location>
</feature>
<dbReference type="AlphaFoldDB" id="A0A915EKJ5"/>
<organism evidence="5 6">
    <name type="scientific">Ditylenchus dipsaci</name>
    <dbReference type="NCBI Taxonomy" id="166011"/>
    <lineage>
        <taxon>Eukaryota</taxon>
        <taxon>Metazoa</taxon>
        <taxon>Ecdysozoa</taxon>
        <taxon>Nematoda</taxon>
        <taxon>Chromadorea</taxon>
        <taxon>Rhabditida</taxon>
        <taxon>Tylenchina</taxon>
        <taxon>Tylenchomorpha</taxon>
        <taxon>Sphaerularioidea</taxon>
        <taxon>Anguinidae</taxon>
        <taxon>Anguininae</taxon>
        <taxon>Ditylenchus</taxon>
    </lineage>
</organism>
<dbReference type="WBParaSite" id="jg6876">
    <property type="protein sequence ID" value="jg6876"/>
    <property type="gene ID" value="jg6876"/>
</dbReference>